<sequence>MQRHRDTDGAAGNAGEQRDQQQAPNARQGEHLPVRRKGHPTMRLLDPFVLNSFSPFVGGLDLNVGRGPSVKVFTTTTDGNASVEGSGA</sequence>
<evidence type="ECO:0000313" key="3">
    <source>
        <dbReference type="Proteomes" id="UP001501747"/>
    </source>
</evidence>
<proteinExistence type="predicted"/>
<reference evidence="3" key="1">
    <citation type="journal article" date="2019" name="Int. J. Syst. Evol. Microbiol.">
        <title>The Global Catalogue of Microorganisms (GCM) 10K type strain sequencing project: providing services to taxonomists for standard genome sequencing and annotation.</title>
        <authorList>
            <consortium name="The Broad Institute Genomics Platform"/>
            <consortium name="The Broad Institute Genome Sequencing Center for Infectious Disease"/>
            <person name="Wu L."/>
            <person name="Ma J."/>
        </authorList>
    </citation>
    <scope>NUCLEOTIDE SEQUENCE [LARGE SCALE GENOMIC DNA]</scope>
    <source>
        <strain evidence="3">JCM 17342</strain>
    </source>
</reference>
<name>A0ABP7RBQ1_9PSEU</name>
<protein>
    <submittedName>
        <fullName evidence="2">Uncharacterized protein</fullName>
    </submittedName>
</protein>
<organism evidence="2 3">
    <name type="scientific">Allokutzneria multivorans</name>
    <dbReference type="NCBI Taxonomy" id="1142134"/>
    <lineage>
        <taxon>Bacteria</taxon>
        <taxon>Bacillati</taxon>
        <taxon>Actinomycetota</taxon>
        <taxon>Actinomycetes</taxon>
        <taxon>Pseudonocardiales</taxon>
        <taxon>Pseudonocardiaceae</taxon>
        <taxon>Allokutzneria</taxon>
    </lineage>
</organism>
<comment type="caution">
    <text evidence="2">The sequence shown here is derived from an EMBL/GenBank/DDBJ whole genome shotgun (WGS) entry which is preliminary data.</text>
</comment>
<gene>
    <name evidence="2" type="ORF">GCM10022247_13810</name>
</gene>
<evidence type="ECO:0000256" key="1">
    <source>
        <dbReference type="SAM" id="MobiDB-lite"/>
    </source>
</evidence>
<dbReference type="Proteomes" id="UP001501747">
    <property type="component" value="Unassembled WGS sequence"/>
</dbReference>
<accession>A0ABP7RBQ1</accession>
<feature type="region of interest" description="Disordered" evidence="1">
    <location>
        <begin position="1"/>
        <end position="39"/>
    </location>
</feature>
<keyword evidence="3" id="KW-1185">Reference proteome</keyword>
<dbReference type="EMBL" id="BAABAL010000005">
    <property type="protein sequence ID" value="GAA3995262.1"/>
    <property type="molecule type" value="Genomic_DNA"/>
</dbReference>
<evidence type="ECO:0000313" key="2">
    <source>
        <dbReference type="EMBL" id="GAA3995262.1"/>
    </source>
</evidence>